<evidence type="ECO:0000313" key="4">
    <source>
        <dbReference type="Proteomes" id="UP000502894"/>
    </source>
</evidence>
<dbReference type="RefSeq" id="WP_173235636.1">
    <property type="nucleotide sequence ID" value="NZ_AP022839.1"/>
</dbReference>
<keyword evidence="4" id="KW-1185">Reference proteome</keyword>
<evidence type="ECO:0000313" key="3">
    <source>
        <dbReference type="EMBL" id="BCA93799.1"/>
    </source>
</evidence>
<dbReference type="Pfam" id="PF14090">
    <property type="entry name" value="HTH_39"/>
    <property type="match status" value="1"/>
</dbReference>
<evidence type="ECO:0000259" key="2">
    <source>
        <dbReference type="Pfam" id="PF14090"/>
    </source>
</evidence>
<dbReference type="InterPro" id="IPR055245">
    <property type="entry name" value="HTH_proteobacteria"/>
</dbReference>
<evidence type="ECO:0000256" key="1">
    <source>
        <dbReference type="SAM" id="MobiDB-lite"/>
    </source>
</evidence>
<dbReference type="AlphaFoldDB" id="A0A6F8T035"/>
<dbReference type="Proteomes" id="UP000502894">
    <property type="component" value="Chromosome"/>
</dbReference>
<reference evidence="3" key="1">
    <citation type="journal article" date="2020" name="Microbiol. Resour. Announc.">
        <title>Complete Genome Sequence of Novel Psychrotolerant Legionella Strain TUM19329, Isolated from Antarctic Lake Sediment.</title>
        <authorList>
            <person name="Shimada S."/>
            <person name="Nakai R."/>
            <person name="Aoki K."/>
            <person name="Shimoeda N."/>
            <person name="Ohno G."/>
            <person name="Miyazaki Y."/>
            <person name="Kudoh S."/>
            <person name="Imura S."/>
            <person name="Watanabe K."/>
            <person name="Ishii Y."/>
            <person name="Tateda K."/>
        </authorList>
    </citation>
    <scope>NUCLEOTIDE SEQUENCE [LARGE SCALE GENOMIC DNA]</scope>
    <source>
        <strain evidence="3">TUM19329</strain>
    </source>
</reference>
<feature type="region of interest" description="Disordered" evidence="1">
    <location>
        <begin position="1"/>
        <end position="21"/>
    </location>
</feature>
<name>A0A6F8T035_9GAMM</name>
<feature type="compositionally biased region" description="Polar residues" evidence="1">
    <location>
        <begin position="12"/>
        <end position="21"/>
    </location>
</feature>
<accession>A0A6F8T035</accession>
<organism evidence="3 4">
    <name type="scientific">Legionella antarctica</name>
    <dbReference type="NCBI Taxonomy" id="2708020"/>
    <lineage>
        <taxon>Bacteria</taxon>
        <taxon>Pseudomonadati</taxon>
        <taxon>Pseudomonadota</taxon>
        <taxon>Gammaproteobacteria</taxon>
        <taxon>Legionellales</taxon>
        <taxon>Legionellaceae</taxon>
        <taxon>Legionella</taxon>
    </lineage>
</organism>
<proteinExistence type="predicted"/>
<sequence length="102" mass="11582">MEQIKNHPVGQLGNSKLTKQLYGNSSASQRARILKHFESCPQLSTMQARDKYGIMSPAPRIEELRKKGYQISTQRITEIDRNGVPHRMGLYVFIGKKEASHA</sequence>
<gene>
    <name evidence="3" type="ORF">TUM19329_01600</name>
</gene>
<protein>
    <recommendedName>
        <fullName evidence="2">Winged helix-turn-helix domain-containing protein</fullName>
    </recommendedName>
</protein>
<dbReference type="KEGG" id="lant:TUM19329_01600"/>
<feature type="domain" description="Winged helix-turn-helix" evidence="2">
    <location>
        <begin position="28"/>
        <end position="93"/>
    </location>
</feature>
<dbReference type="EMBL" id="AP022839">
    <property type="protein sequence ID" value="BCA93799.1"/>
    <property type="molecule type" value="Genomic_DNA"/>
</dbReference>